<evidence type="ECO:0000256" key="1">
    <source>
        <dbReference type="SAM" id="MobiDB-lite"/>
    </source>
</evidence>
<dbReference type="AlphaFoldDB" id="A0A261WBF0"/>
<comment type="caution">
    <text evidence="2">The sequence shown here is derived from an EMBL/GenBank/DDBJ whole genome shotgun (WGS) entry which is preliminary data.</text>
</comment>
<gene>
    <name evidence="2" type="ORF">CFN58_32020</name>
</gene>
<evidence type="ECO:0000313" key="3">
    <source>
        <dbReference type="Proteomes" id="UP000217163"/>
    </source>
</evidence>
<feature type="compositionally biased region" description="Polar residues" evidence="1">
    <location>
        <begin position="76"/>
        <end position="95"/>
    </location>
</feature>
<organism evidence="2 3">
    <name type="scientific">Pseudomonas avellanae</name>
    <dbReference type="NCBI Taxonomy" id="46257"/>
    <lineage>
        <taxon>Bacteria</taxon>
        <taxon>Pseudomonadati</taxon>
        <taxon>Pseudomonadota</taxon>
        <taxon>Gammaproteobacteria</taxon>
        <taxon>Pseudomonadales</taxon>
        <taxon>Pseudomonadaceae</taxon>
        <taxon>Pseudomonas</taxon>
    </lineage>
</organism>
<sequence length="95" mass="10621">MIAATRSDTQQIATVIINLPGKQTCSGYDTRAMGNDNTQSSATSTAEKRLSLLFFKRKQDVLPPTHIHRPERVTREQFSQRSPLTSSRSTAKPLF</sequence>
<dbReference type="EMBL" id="NKQU01000639">
    <property type="protein sequence ID" value="OZI83320.1"/>
    <property type="molecule type" value="Genomic_DNA"/>
</dbReference>
<name>A0A261WBF0_9PSED</name>
<proteinExistence type="predicted"/>
<feature type="region of interest" description="Disordered" evidence="1">
    <location>
        <begin position="63"/>
        <end position="95"/>
    </location>
</feature>
<accession>A0A261WBF0</accession>
<dbReference type="Proteomes" id="UP000217163">
    <property type="component" value="Unassembled WGS sequence"/>
</dbReference>
<reference evidence="3" key="1">
    <citation type="journal article" date="2016" name="Sci. Rep.">
        <title>Genome analysis of the kiwifruit canker pathogen Pseudomonas syringae pv. actinidiae biovar 5.</title>
        <authorList>
            <person name="Fujikawa T."/>
            <person name="Sawada H."/>
        </authorList>
    </citation>
    <scope>NUCLEOTIDE SEQUENCE [LARGE SCALE GENOMIC DNA]</scope>
    <source>
        <strain evidence="3">MAFF 212061</strain>
    </source>
</reference>
<protein>
    <submittedName>
        <fullName evidence="2">Uncharacterized protein</fullName>
    </submittedName>
</protein>
<evidence type="ECO:0000313" key="2">
    <source>
        <dbReference type="EMBL" id="OZI83320.1"/>
    </source>
</evidence>